<name>A0AA38MCS7_9CUCU</name>
<dbReference type="Pfam" id="PF12409">
    <property type="entry name" value="P5-ATPase"/>
    <property type="match status" value="1"/>
</dbReference>
<feature type="domain" description="P5B-type ATPase N-terminal" evidence="16">
    <location>
        <begin position="37"/>
        <end position="168"/>
    </location>
</feature>
<dbReference type="Proteomes" id="UP001168821">
    <property type="component" value="Unassembled WGS sequence"/>
</dbReference>
<dbReference type="Gene3D" id="2.70.150.10">
    <property type="entry name" value="Calcium-transporting ATPase, cytoplasmic transduction domain A"/>
    <property type="match status" value="1"/>
</dbReference>
<evidence type="ECO:0000256" key="9">
    <source>
        <dbReference type="ARBA" id="ARBA00022842"/>
    </source>
</evidence>
<keyword evidence="5 14" id="KW-0479">Metal-binding</keyword>
<dbReference type="PROSITE" id="PS00154">
    <property type="entry name" value="ATPASE_E1_E2"/>
    <property type="match status" value="1"/>
</dbReference>
<evidence type="ECO:0000313" key="18">
    <source>
        <dbReference type="Proteomes" id="UP001168821"/>
    </source>
</evidence>
<accession>A0AA38MCS7</accession>
<dbReference type="InterPro" id="IPR018303">
    <property type="entry name" value="ATPase_P-typ_P_site"/>
</dbReference>
<dbReference type="SUPFAM" id="SSF81653">
    <property type="entry name" value="Calcium ATPase, transduction domain A"/>
    <property type="match status" value="1"/>
</dbReference>
<comment type="subcellular location">
    <subcellularLocation>
        <location evidence="1">Late endosome membrane</location>
        <topology evidence="1">Multi-pass membrane protein</topology>
    </subcellularLocation>
    <subcellularLocation>
        <location evidence="14">Membrane</location>
        <topology evidence="14">Multi-pass membrane protein</topology>
    </subcellularLocation>
</comment>
<feature type="transmembrane region" description="Helical" evidence="14">
    <location>
        <begin position="1027"/>
        <end position="1045"/>
    </location>
</feature>
<dbReference type="PRINTS" id="PR00119">
    <property type="entry name" value="CATATPASE"/>
</dbReference>
<organism evidence="17 18">
    <name type="scientific">Zophobas morio</name>
    <dbReference type="NCBI Taxonomy" id="2755281"/>
    <lineage>
        <taxon>Eukaryota</taxon>
        <taxon>Metazoa</taxon>
        <taxon>Ecdysozoa</taxon>
        <taxon>Arthropoda</taxon>
        <taxon>Hexapoda</taxon>
        <taxon>Insecta</taxon>
        <taxon>Pterygota</taxon>
        <taxon>Neoptera</taxon>
        <taxon>Endopterygota</taxon>
        <taxon>Coleoptera</taxon>
        <taxon>Polyphaga</taxon>
        <taxon>Cucujiformia</taxon>
        <taxon>Tenebrionidae</taxon>
        <taxon>Zophobas</taxon>
    </lineage>
</organism>
<gene>
    <name evidence="17" type="ORF">Zmor_018149</name>
</gene>
<sequence length="1185" mass="134377">MVKKFHETGDSVNGIVTRNNGPTSNNKIKTHYLNFGEEDQMEICGYTANNLRKYMTWAAYVATFGILRLIFHWFPQWKLYGSHSKCPLDQAEKVLIVDKYKEKFETCFVEDVKILTANQPEAVISINNTNFKNETNKKLLTVYLNDGTKKDVKEMRIIHCKKLTYVWDEDKYKFIKLIGLEKGITNSEFHTQKGNNKDEQRLRRITYGINEINVPVQSILTLLILEALTPFYIFQLFSLIVWFAESYYYYTIAIVIMSVFGISTSIIQTRKNQKNLKGTVLSADKVLVKYGDDTFEEIPTTKLVPGDMIVIPSHGCDMQCDAVLLNGNCIVNESMLTGESVPVTKTALPNNDKFYDFKEHSNHTLFCGTKVIQTRYYSNEVVLAVVTRTGYLTTKGQLVRSIIYPPPADFKFDQDSYKFIMILSVIALGGFIYTIFSKYSRHIAALDVLIKALDLVTIAIPPALPAAMTVGKLYALNRLKKKKICCINSRVINVSGSVDCVCFDKTGTLTEDGLDMWGVVPVVNKQIEKPIKDIHNRTKDFLICRGMLTCHSLTLIDSKLSGDPLDIKMFESTGWTMEEPMISDTSKYDLLVPTIIRETKLDQTNAEEIGVIQQYHFSSTLQCMSVICRRLGCEYFEAFTKGAPEKIISLSNPETVPTDILNVLKEYTEKGYRVIGVATKTITGVPFHRIPKLQREEIECDLEFLGFIVLENRLKPQTSSAITTLKNAGMKIVMLTGDNIQTAVSVARECGIIYPGHSVIDVITIKPTKTDVAKVRYQDLGAVLSYSNLTDVEKFPERKYQLILSGTAWSDINRYFPQLIPKIVAKGVVFARMSGLQKQQLVEELQNLGYYVAMCGDGANDCGALKAANVGISLSEAESSVASPFTSQESNISCTIDVIKEGRAALVTSFGVFKLMLCYSLTEFASVIILYAIDTNLTSLQFLFIDICLILNFASFFGKTEAYNKLEKGPPMTSLLSFLPLASIILFMLVVVVVQIFAYYFIQTYDWFVPFVFNPDNTIYYSCYENYAVYCVSMFQYIIMAVIFSKGKPYRKAIYTNYIFLFTIMLMIAVCSYITLEPAHWIVEALELKMPPLYDGRIFVLIIALVNFVICMFMEEIVVDYFLRKFVRPRFQNIDKSRKKYLTVEKEITEQAWPNTRSHSGTFEIIKEGCENNTTTSNVVEITKF</sequence>
<evidence type="ECO:0000313" key="17">
    <source>
        <dbReference type="EMBL" id="KAJ3652160.1"/>
    </source>
</evidence>
<evidence type="ECO:0000256" key="1">
    <source>
        <dbReference type="ARBA" id="ARBA00004107"/>
    </source>
</evidence>
<dbReference type="GO" id="GO:0006874">
    <property type="term" value="P:intracellular calcium ion homeostasis"/>
    <property type="evidence" value="ECO:0007669"/>
    <property type="project" value="TreeGrafter"/>
</dbReference>
<dbReference type="GO" id="GO:0140358">
    <property type="term" value="F:P-type transmembrane transporter activity"/>
    <property type="evidence" value="ECO:0007669"/>
    <property type="project" value="InterPro"/>
</dbReference>
<dbReference type="InterPro" id="IPR059000">
    <property type="entry name" value="ATPase_P-type_domA"/>
</dbReference>
<dbReference type="PANTHER" id="PTHR45630:SF8">
    <property type="entry name" value="CATION-TRANSPORTING ATPASE"/>
    <property type="match status" value="1"/>
</dbReference>
<dbReference type="GO" id="GO:0015203">
    <property type="term" value="F:polyamine transmembrane transporter activity"/>
    <property type="evidence" value="ECO:0007669"/>
    <property type="project" value="TreeGrafter"/>
</dbReference>
<evidence type="ECO:0000259" key="16">
    <source>
        <dbReference type="Pfam" id="PF12409"/>
    </source>
</evidence>
<dbReference type="SFLD" id="SFLDG00002">
    <property type="entry name" value="C1.7:_P-type_atpase_like"/>
    <property type="match status" value="1"/>
</dbReference>
<dbReference type="SUPFAM" id="SSF81660">
    <property type="entry name" value="Metal cation-transporting ATPase, ATP-binding domain N"/>
    <property type="match status" value="1"/>
</dbReference>
<evidence type="ECO:0000256" key="12">
    <source>
        <dbReference type="ARBA" id="ARBA00023136"/>
    </source>
</evidence>
<dbReference type="PROSITE" id="PS01229">
    <property type="entry name" value="COF_2"/>
    <property type="match status" value="1"/>
</dbReference>
<keyword evidence="8 14" id="KW-0067">ATP-binding</keyword>
<reference evidence="17" key="1">
    <citation type="journal article" date="2023" name="G3 (Bethesda)">
        <title>Whole genome assemblies of Zophobas morio and Tenebrio molitor.</title>
        <authorList>
            <person name="Kaur S."/>
            <person name="Stinson S.A."/>
            <person name="diCenzo G.C."/>
        </authorList>
    </citation>
    <scope>NUCLEOTIDE SEQUENCE</scope>
    <source>
        <strain evidence="17">QUZm001</strain>
    </source>
</reference>
<dbReference type="Gene3D" id="3.40.1110.10">
    <property type="entry name" value="Calcium-transporting ATPase, cytoplasmic domain N"/>
    <property type="match status" value="1"/>
</dbReference>
<keyword evidence="6 14" id="KW-0547">Nucleotide-binding</keyword>
<dbReference type="InterPro" id="IPR023298">
    <property type="entry name" value="ATPase_P-typ_TM_dom_sf"/>
</dbReference>
<dbReference type="FunFam" id="3.40.50.1000:FF:000068">
    <property type="entry name" value="Cation-transporting ATPase"/>
    <property type="match status" value="1"/>
</dbReference>
<evidence type="ECO:0000259" key="15">
    <source>
        <dbReference type="Pfam" id="PF00122"/>
    </source>
</evidence>
<keyword evidence="11 14" id="KW-1133">Transmembrane helix</keyword>
<feature type="transmembrane region" description="Helical" evidence="14">
    <location>
        <begin position="1057"/>
        <end position="1076"/>
    </location>
</feature>
<dbReference type="GO" id="GO:0005524">
    <property type="term" value="F:ATP binding"/>
    <property type="evidence" value="ECO:0007669"/>
    <property type="project" value="UniProtKB-UniRule"/>
</dbReference>
<dbReference type="GO" id="GO:0016887">
    <property type="term" value="F:ATP hydrolysis activity"/>
    <property type="evidence" value="ECO:0007669"/>
    <property type="project" value="InterPro"/>
</dbReference>
<keyword evidence="7" id="KW-0967">Endosome</keyword>
<feature type="transmembrane region" description="Helical" evidence="14">
    <location>
        <begin position="57"/>
        <end position="75"/>
    </location>
</feature>
<dbReference type="NCBIfam" id="TIGR01657">
    <property type="entry name" value="P-ATPase-V"/>
    <property type="match status" value="1"/>
</dbReference>
<evidence type="ECO:0000256" key="6">
    <source>
        <dbReference type="ARBA" id="ARBA00022741"/>
    </source>
</evidence>
<dbReference type="Pfam" id="PF13246">
    <property type="entry name" value="Cation_ATPase"/>
    <property type="match status" value="1"/>
</dbReference>
<dbReference type="InterPro" id="IPR047819">
    <property type="entry name" value="P5A-ATPase_N"/>
</dbReference>
<evidence type="ECO:0000256" key="4">
    <source>
        <dbReference type="ARBA" id="ARBA00022692"/>
    </source>
</evidence>
<dbReference type="InterPro" id="IPR008250">
    <property type="entry name" value="ATPase_P-typ_transduc_dom_A_sf"/>
</dbReference>
<keyword evidence="9 14" id="KW-0460">Magnesium</keyword>
<dbReference type="InterPro" id="IPR001757">
    <property type="entry name" value="P_typ_ATPase"/>
</dbReference>
<dbReference type="AlphaFoldDB" id="A0AA38MCS7"/>
<evidence type="ECO:0000256" key="5">
    <source>
        <dbReference type="ARBA" id="ARBA00022723"/>
    </source>
</evidence>
<dbReference type="FunFam" id="1.20.1110.10:FF:000023">
    <property type="entry name" value="Cation-transporting ATPase"/>
    <property type="match status" value="1"/>
</dbReference>
<proteinExistence type="inferred from homology"/>
<dbReference type="PANTHER" id="PTHR45630">
    <property type="entry name" value="CATION-TRANSPORTING ATPASE-RELATED"/>
    <property type="match status" value="1"/>
</dbReference>
<dbReference type="GO" id="GO:0046872">
    <property type="term" value="F:metal ion binding"/>
    <property type="evidence" value="ECO:0007669"/>
    <property type="project" value="UniProtKB-UniRule"/>
</dbReference>
<feature type="transmembrane region" description="Helical" evidence="14">
    <location>
        <begin position="219"/>
        <end position="241"/>
    </location>
</feature>
<dbReference type="EMBL" id="JALNTZ010000005">
    <property type="protein sequence ID" value="KAJ3652160.1"/>
    <property type="molecule type" value="Genomic_DNA"/>
</dbReference>
<evidence type="ECO:0000256" key="13">
    <source>
        <dbReference type="ARBA" id="ARBA00049360"/>
    </source>
</evidence>
<comment type="catalytic activity">
    <reaction evidence="13 14">
        <text>ATP + H2O = ADP + phosphate + H(+)</text>
        <dbReference type="Rhea" id="RHEA:13065"/>
        <dbReference type="ChEBI" id="CHEBI:15377"/>
        <dbReference type="ChEBI" id="CHEBI:15378"/>
        <dbReference type="ChEBI" id="CHEBI:30616"/>
        <dbReference type="ChEBI" id="CHEBI:43474"/>
        <dbReference type="ChEBI" id="CHEBI:456216"/>
    </reaction>
</comment>
<dbReference type="EC" id="7.2.2.-" evidence="14"/>
<dbReference type="SFLD" id="SFLDS00003">
    <property type="entry name" value="Haloacid_Dehalogenase"/>
    <property type="match status" value="1"/>
</dbReference>
<dbReference type="Gene3D" id="1.20.1110.10">
    <property type="entry name" value="Calcium-transporting ATPase, transmembrane domain"/>
    <property type="match status" value="1"/>
</dbReference>
<dbReference type="FunFam" id="3.40.1110.10:FF:000026">
    <property type="entry name" value="Cation-transporting ATPase"/>
    <property type="match status" value="1"/>
</dbReference>
<feature type="transmembrane region" description="Helical" evidence="14">
    <location>
        <begin position="939"/>
        <end position="957"/>
    </location>
</feature>
<dbReference type="SUPFAM" id="SSF56784">
    <property type="entry name" value="HAD-like"/>
    <property type="match status" value="1"/>
</dbReference>
<dbReference type="GO" id="GO:0031902">
    <property type="term" value="C:late endosome membrane"/>
    <property type="evidence" value="ECO:0007669"/>
    <property type="project" value="UniProtKB-SubCell"/>
</dbReference>
<evidence type="ECO:0000256" key="8">
    <source>
        <dbReference type="ARBA" id="ARBA00022840"/>
    </source>
</evidence>
<dbReference type="InterPro" id="IPR036412">
    <property type="entry name" value="HAD-like_sf"/>
</dbReference>
<dbReference type="SFLD" id="SFLDF00027">
    <property type="entry name" value="p-type_atpase"/>
    <property type="match status" value="1"/>
</dbReference>
<feature type="domain" description="P-type ATPase A" evidence="15">
    <location>
        <begin position="282"/>
        <end position="402"/>
    </location>
</feature>
<keyword evidence="10 14" id="KW-1278">Translocase</keyword>
<dbReference type="Pfam" id="PF00122">
    <property type="entry name" value="E1-E2_ATPase"/>
    <property type="match status" value="1"/>
</dbReference>
<dbReference type="SUPFAM" id="SSF81665">
    <property type="entry name" value="Calcium ATPase, transmembrane domain M"/>
    <property type="match status" value="1"/>
</dbReference>
<feature type="transmembrane region" description="Helical" evidence="14">
    <location>
        <begin position="978"/>
        <end position="1002"/>
    </location>
</feature>
<evidence type="ECO:0000256" key="14">
    <source>
        <dbReference type="RuleBase" id="RU362082"/>
    </source>
</evidence>
<dbReference type="InterPro" id="IPR044492">
    <property type="entry name" value="P_typ_ATPase_HD_dom"/>
</dbReference>
<dbReference type="NCBIfam" id="TIGR01494">
    <property type="entry name" value="ATPase_P-type"/>
    <property type="match status" value="3"/>
</dbReference>
<keyword evidence="12 14" id="KW-0472">Membrane</keyword>
<dbReference type="Gene3D" id="3.40.50.1000">
    <property type="entry name" value="HAD superfamily/HAD-like"/>
    <property type="match status" value="1"/>
</dbReference>
<dbReference type="InterPro" id="IPR006544">
    <property type="entry name" value="P-type_TPase_V"/>
</dbReference>
<dbReference type="GO" id="GO:0019829">
    <property type="term" value="F:ATPase-coupled monoatomic cation transmembrane transporter activity"/>
    <property type="evidence" value="ECO:0007669"/>
    <property type="project" value="UniProtKB-UniRule"/>
</dbReference>
<feature type="transmembrane region" description="Helical" evidence="14">
    <location>
        <begin position="419"/>
        <end position="436"/>
    </location>
</feature>
<evidence type="ECO:0000256" key="2">
    <source>
        <dbReference type="ARBA" id="ARBA00006000"/>
    </source>
</evidence>
<feature type="transmembrane region" description="Helical" evidence="14">
    <location>
        <begin position="912"/>
        <end position="933"/>
    </location>
</feature>
<dbReference type="InterPro" id="IPR023214">
    <property type="entry name" value="HAD_sf"/>
</dbReference>
<comment type="caution">
    <text evidence="17">The sequence shown here is derived from an EMBL/GenBank/DDBJ whole genome shotgun (WGS) entry which is preliminary data.</text>
</comment>
<comment type="similarity">
    <text evidence="2 14">Belongs to the cation transport ATPase (P-type) (TC 3.A.3) family. Type V subfamily.</text>
</comment>
<evidence type="ECO:0000256" key="7">
    <source>
        <dbReference type="ARBA" id="ARBA00022753"/>
    </source>
</evidence>
<evidence type="ECO:0000256" key="10">
    <source>
        <dbReference type="ARBA" id="ARBA00022967"/>
    </source>
</evidence>
<protein>
    <recommendedName>
        <fullName evidence="14">Cation-transporting ATPase</fullName>
        <ecNumber evidence="14">7.2.2.-</ecNumber>
    </recommendedName>
</protein>
<feature type="transmembrane region" description="Helical" evidence="14">
    <location>
        <begin position="1096"/>
        <end position="1123"/>
    </location>
</feature>
<evidence type="ECO:0000256" key="11">
    <source>
        <dbReference type="ARBA" id="ARBA00022989"/>
    </source>
</evidence>
<dbReference type="InterPro" id="IPR023299">
    <property type="entry name" value="ATPase_P-typ_cyto_dom_N"/>
</dbReference>
<feature type="transmembrane region" description="Helical" evidence="14">
    <location>
        <begin position="247"/>
        <end position="267"/>
    </location>
</feature>
<keyword evidence="4 14" id="KW-0812">Transmembrane</keyword>
<keyword evidence="18" id="KW-1185">Reference proteome</keyword>
<feature type="transmembrane region" description="Helical" evidence="14">
    <location>
        <begin position="448"/>
        <end position="474"/>
    </location>
</feature>
<keyword evidence="3" id="KW-0597">Phosphoprotein</keyword>
<evidence type="ECO:0000256" key="3">
    <source>
        <dbReference type="ARBA" id="ARBA00022553"/>
    </source>
</evidence>